<evidence type="ECO:0000313" key="4">
    <source>
        <dbReference type="EMBL" id="SNS53443.1"/>
    </source>
</evidence>
<organism evidence="4 5">
    <name type="scientific">Actinacidiphila glaucinigra</name>
    <dbReference type="NCBI Taxonomy" id="235986"/>
    <lineage>
        <taxon>Bacteria</taxon>
        <taxon>Bacillati</taxon>
        <taxon>Actinomycetota</taxon>
        <taxon>Actinomycetes</taxon>
        <taxon>Kitasatosporales</taxon>
        <taxon>Streptomycetaceae</taxon>
        <taxon>Actinacidiphila</taxon>
    </lineage>
</organism>
<keyword evidence="2" id="KW-1133">Transmembrane helix</keyword>
<reference evidence="4 5" key="1">
    <citation type="submission" date="2017-06" db="EMBL/GenBank/DDBJ databases">
        <authorList>
            <person name="Kim H.J."/>
            <person name="Triplett B.A."/>
        </authorList>
    </citation>
    <scope>NUCLEOTIDE SEQUENCE [LARGE SCALE GENOMIC DNA]</scope>
    <source>
        <strain evidence="4 5">CGMCC 4.1858</strain>
    </source>
</reference>
<evidence type="ECO:0000259" key="3">
    <source>
        <dbReference type="Pfam" id="PF04892"/>
    </source>
</evidence>
<protein>
    <submittedName>
        <fullName evidence="4">VanZ like family protein</fullName>
    </submittedName>
</protein>
<feature type="transmembrane region" description="Helical" evidence="2">
    <location>
        <begin position="100"/>
        <end position="118"/>
    </location>
</feature>
<dbReference type="InterPro" id="IPR006976">
    <property type="entry name" value="VanZ-like"/>
</dbReference>
<feature type="transmembrane region" description="Helical" evidence="2">
    <location>
        <begin position="130"/>
        <end position="153"/>
    </location>
</feature>
<sequence length="181" mass="19110">MTDVLPGVRRDGSLPKVRAVGLVLAAVHLALVGWLMLRPQYVPWVDAPNLRPFATIRSDLAMGPAEAAGRIASGMALLAPLGVLLPMAGGRVRVSATGSFARTVFAGLMFSLALEFVQTGVPGQIFDVDALLLNTAGVALAHLAVVPAARAWAHRRSVRRQDRLTGTQGRTPRIPRVGIAP</sequence>
<proteinExistence type="predicted"/>
<keyword evidence="5" id="KW-1185">Reference proteome</keyword>
<gene>
    <name evidence="4" type="ORF">SAMN05216252_106383</name>
</gene>
<dbReference type="PANTHER" id="PTHR36834">
    <property type="entry name" value="MEMBRANE PROTEIN-RELATED"/>
    <property type="match status" value="1"/>
</dbReference>
<feature type="transmembrane region" description="Helical" evidence="2">
    <location>
        <begin position="19"/>
        <end position="37"/>
    </location>
</feature>
<evidence type="ECO:0000256" key="1">
    <source>
        <dbReference type="SAM" id="MobiDB-lite"/>
    </source>
</evidence>
<dbReference type="Pfam" id="PF04892">
    <property type="entry name" value="VanZ"/>
    <property type="match status" value="1"/>
</dbReference>
<feature type="region of interest" description="Disordered" evidence="1">
    <location>
        <begin position="160"/>
        <end position="181"/>
    </location>
</feature>
<keyword evidence="2" id="KW-0812">Transmembrane</keyword>
<dbReference type="PANTHER" id="PTHR36834:SF1">
    <property type="entry name" value="INTEGRAL MEMBRANE PROTEIN"/>
    <property type="match status" value="1"/>
</dbReference>
<feature type="transmembrane region" description="Helical" evidence="2">
    <location>
        <begin position="67"/>
        <end position="88"/>
    </location>
</feature>
<evidence type="ECO:0000256" key="2">
    <source>
        <dbReference type="SAM" id="Phobius"/>
    </source>
</evidence>
<name>A0A239FAW4_9ACTN</name>
<evidence type="ECO:0000313" key="5">
    <source>
        <dbReference type="Proteomes" id="UP000198280"/>
    </source>
</evidence>
<keyword evidence="2" id="KW-0472">Membrane</keyword>
<dbReference type="Proteomes" id="UP000198280">
    <property type="component" value="Unassembled WGS sequence"/>
</dbReference>
<accession>A0A239FAW4</accession>
<dbReference type="EMBL" id="FZOF01000006">
    <property type="protein sequence ID" value="SNS53443.1"/>
    <property type="molecule type" value="Genomic_DNA"/>
</dbReference>
<dbReference type="AlphaFoldDB" id="A0A239FAW4"/>
<dbReference type="InterPro" id="IPR053150">
    <property type="entry name" value="Teicoplanin_resist-assoc"/>
</dbReference>
<feature type="domain" description="VanZ-like" evidence="3">
    <location>
        <begin position="27"/>
        <end position="144"/>
    </location>
</feature>